<keyword evidence="2" id="KW-1185">Reference proteome</keyword>
<evidence type="ECO:0000313" key="2">
    <source>
        <dbReference type="Proteomes" id="UP001148737"/>
    </source>
</evidence>
<dbReference type="Proteomes" id="UP001148737">
    <property type="component" value="Unassembled WGS sequence"/>
</dbReference>
<organism evidence="1 2">
    <name type="scientific">Lecanicillium saksenae</name>
    <dbReference type="NCBI Taxonomy" id="468837"/>
    <lineage>
        <taxon>Eukaryota</taxon>
        <taxon>Fungi</taxon>
        <taxon>Dikarya</taxon>
        <taxon>Ascomycota</taxon>
        <taxon>Pezizomycotina</taxon>
        <taxon>Sordariomycetes</taxon>
        <taxon>Hypocreomycetidae</taxon>
        <taxon>Hypocreales</taxon>
        <taxon>Cordycipitaceae</taxon>
        <taxon>Lecanicillium</taxon>
    </lineage>
</organism>
<proteinExistence type="predicted"/>
<protein>
    <submittedName>
        <fullName evidence="1">Uncharacterized protein</fullName>
    </submittedName>
</protein>
<accession>A0ACC1R2V9</accession>
<dbReference type="EMBL" id="JANAKD010000161">
    <property type="protein sequence ID" value="KAJ3496778.1"/>
    <property type="molecule type" value="Genomic_DNA"/>
</dbReference>
<reference evidence="1" key="1">
    <citation type="submission" date="2022-07" db="EMBL/GenBank/DDBJ databases">
        <title>Genome Sequence of Lecanicillium saksenae.</title>
        <authorList>
            <person name="Buettner E."/>
        </authorList>
    </citation>
    <scope>NUCLEOTIDE SEQUENCE</scope>
    <source>
        <strain evidence="1">VT-O1</strain>
    </source>
</reference>
<evidence type="ECO:0000313" key="1">
    <source>
        <dbReference type="EMBL" id="KAJ3496778.1"/>
    </source>
</evidence>
<gene>
    <name evidence="1" type="ORF">NLG97_g2404</name>
</gene>
<sequence>MDTTIINAIESNDVVNQERIRNEVNALKLISRRTTIPVPRLLDHGTHQDGRQYLVTELVQGEALDSFHDMPCSKPTNESHTMDTPCTTCLKQAYGNALTFVNETVLPRLAAPRSNERSLDCFVMPPSWLCPDMDPPWVGKASWKTLLLKTADYVFQHGDLAAHNILIDPSTLKVTSIIDWEYAGFYPPGMDLWPGSLDDDTYRARAKKPAAAIARFLPEDYLECYEKWGDKSRLLKPIEEGEIPHPHRCQ</sequence>
<name>A0ACC1R2V9_9HYPO</name>
<comment type="caution">
    <text evidence="1">The sequence shown here is derived from an EMBL/GenBank/DDBJ whole genome shotgun (WGS) entry which is preliminary data.</text>
</comment>